<dbReference type="Proteomes" id="UP001227126">
    <property type="component" value="Unassembled WGS sequence"/>
</dbReference>
<dbReference type="EMBL" id="JASNJE010000001">
    <property type="protein sequence ID" value="MDK3071665.1"/>
    <property type="molecule type" value="Genomic_DNA"/>
</dbReference>
<organism evidence="1 2">
    <name type="scientific">Sedimentitalea xiamensis</name>
    <dbReference type="NCBI Taxonomy" id="3050037"/>
    <lineage>
        <taxon>Bacteria</taxon>
        <taxon>Pseudomonadati</taxon>
        <taxon>Pseudomonadota</taxon>
        <taxon>Alphaproteobacteria</taxon>
        <taxon>Rhodobacterales</taxon>
        <taxon>Paracoccaceae</taxon>
        <taxon>Sedimentitalea</taxon>
    </lineage>
</organism>
<reference evidence="1 2" key="1">
    <citation type="submission" date="2023-05" db="EMBL/GenBank/DDBJ databases">
        <title>Sedimentitalea sp. nov. JM2-8.</title>
        <authorList>
            <person name="Huang J."/>
        </authorList>
    </citation>
    <scope>NUCLEOTIDE SEQUENCE [LARGE SCALE GENOMIC DNA]</scope>
    <source>
        <strain evidence="1 2">JM2-8</strain>
    </source>
</reference>
<evidence type="ECO:0000313" key="1">
    <source>
        <dbReference type="EMBL" id="MDK3071665.1"/>
    </source>
</evidence>
<keyword evidence="2" id="KW-1185">Reference proteome</keyword>
<sequence>MPIRSALVLGGGPTGVDIAMIHEGALMLADGTARTAADIDLVSVAGLGFPSDRVGVMAYGDARGMSWITERLDVLSGRDLIAWSDSPLIADCGRTGRRFADWGKA</sequence>
<comment type="caution">
    <text evidence="1">The sequence shown here is derived from an EMBL/GenBank/DDBJ whole genome shotgun (WGS) entry which is preliminary data.</text>
</comment>
<dbReference type="Gene3D" id="1.10.1040.50">
    <property type="match status" value="1"/>
</dbReference>
<dbReference type="SUPFAM" id="SSF48179">
    <property type="entry name" value="6-phosphogluconate dehydrogenase C-terminal domain-like"/>
    <property type="match status" value="1"/>
</dbReference>
<proteinExistence type="predicted"/>
<evidence type="ECO:0000313" key="2">
    <source>
        <dbReference type="Proteomes" id="UP001227126"/>
    </source>
</evidence>
<name>A0ABT7F984_9RHOB</name>
<dbReference type="RefSeq" id="WP_284483618.1">
    <property type="nucleotide sequence ID" value="NZ_JASNJE010000001.1"/>
</dbReference>
<protein>
    <submittedName>
        <fullName evidence="1">Uncharacterized protein</fullName>
    </submittedName>
</protein>
<dbReference type="InterPro" id="IPR008927">
    <property type="entry name" value="6-PGluconate_DH-like_C_sf"/>
</dbReference>
<accession>A0ABT7F984</accession>
<gene>
    <name evidence="1" type="ORF">QO034_00955</name>
</gene>